<dbReference type="Pfam" id="PF11887">
    <property type="entry name" value="Mce4_CUP1"/>
    <property type="match status" value="1"/>
</dbReference>
<accession>A0A7W3LN34</accession>
<dbReference type="PANTHER" id="PTHR33371:SF16">
    <property type="entry name" value="MCE-FAMILY PROTEIN MCE3F"/>
    <property type="match status" value="1"/>
</dbReference>
<sequence length="358" mass="38121">MSDEPLSSRSRVMFGLVGAGVIVGAATVVALGATPDTAGSTYYRAAFSRAGQGLDPGKSDVKIRGITVGTVDRVALGRDGRVEVRLRLDRGVRVPTTTAARIEPLSVFGPKDLVLDLGRNELSGPFLPAGGRIAQTRDPQELSETAWPTYRLTRAINPDELATVLRTFAAGLNGQGPALRRTIDNGSKVIDATHARRAVISRLISDVSGISGTLGSRGDTWTRFTGDFNQVGPVVYERPDKVQQLLAEGGDLADTVGGTLRRRGRDLGELVDDAGDVASVLAQERRHIPTLLDTLNGFFNLLSQIIRVPGPNGTLLAQAVDTLPLDICQTLVDICPTRPTRTAFDQKVKGGPTMVVRP</sequence>
<evidence type="ECO:0000259" key="2">
    <source>
        <dbReference type="Pfam" id="PF02470"/>
    </source>
</evidence>
<feature type="domain" description="Mce/MlaD" evidence="2">
    <location>
        <begin position="41"/>
        <end position="111"/>
    </location>
</feature>
<dbReference type="InterPro" id="IPR052336">
    <property type="entry name" value="MlaD_Phospholipid_Transporter"/>
</dbReference>
<keyword evidence="1" id="KW-0812">Transmembrane</keyword>
<keyword evidence="1" id="KW-1133">Transmembrane helix</keyword>
<organism evidence="4 5">
    <name type="scientific">Actinomadura namibiensis</name>
    <dbReference type="NCBI Taxonomy" id="182080"/>
    <lineage>
        <taxon>Bacteria</taxon>
        <taxon>Bacillati</taxon>
        <taxon>Actinomycetota</taxon>
        <taxon>Actinomycetes</taxon>
        <taxon>Streptosporangiales</taxon>
        <taxon>Thermomonosporaceae</taxon>
        <taxon>Actinomadura</taxon>
    </lineage>
</organism>
<evidence type="ECO:0000313" key="4">
    <source>
        <dbReference type="EMBL" id="MBA8951144.1"/>
    </source>
</evidence>
<keyword evidence="1" id="KW-0472">Membrane</keyword>
<dbReference type="PANTHER" id="PTHR33371">
    <property type="entry name" value="INTERMEMBRANE PHOSPHOLIPID TRANSPORT SYSTEM BINDING PROTEIN MLAD-RELATED"/>
    <property type="match status" value="1"/>
</dbReference>
<feature type="domain" description="Mammalian cell entry C-terminal" evidence="3">
    <location>
        <begin position="127"/>
        <end position="297"/>
    </location>
</feature>
<dbReference type="Proteomes" id="UP000572680">
    <property type="component" value="Unassembled WGS sequence"/>
</dbReference>
<evidence type="ECO:0000259" key="3">
    <source>
        <dbReference type="Pfam" id="PF11887"/>
    </source>
</evidence>
<dbReference type="RefSeq" id="WP_182843518.1">
    <property type="nucleotide sequence ID" value="NZ_BAAALP010000009.1"/>
</dbReference>
<dbReference type="InterPro" id="IPR003399">
    <property type="entry name" value="Mce/MlaD"/>
</dbReference>
<keyword evidence="5" id="KW-1185">Reference proteome</keyword>
<proteinExistence type="predicted"/>
<name>A0A7W3LN34_ACTNM</name>
<dbReference type="Pfam" id="PF02470">
    <property type="entry name" value="MlaD"/>
    <property type="match status" value="1"/>
</dbReference>
<comment type="caution">
    <text evidence="4">The sequence shown here is derived from an EMBL/GenBank/DDBJ whole genome shotgun (WGS) entry which is preliminary data.</text>
</comment>
<dbReference type="GO" id="GO:0005576">
    <property type="term" value="C:extracellular region"/>
    <property type="evidence" value="ECO:0007669"/>
    <property type="project" value="TreeGrafter"/>
</dbReference>
<gene>
    <name evidence="4" type="ORF">HNR61_002775</name>
</gene>
<evidence type="ECO:0000256" key="1">
    <source>
        <dbReference type="SAM" id="Phobius"/>
    </source>
</evidence>
<dbReference type="AlphaFoldDB" id="A0A7W3LN34"/>
<evidence type="ECO:0000313" key="5">
    <source>
        <dbReference type="Proteomes" id="UP000572680"/>
    </source>
</evidence>
<protein>
    <submittedName>
        <fullName evidence="4">Phospholipid/cholesterol/gamma-HCH transport system substrate-binding protein</fullName>
    </submittedName>
</protein>
<dbReference type="InterPro" id="IPR024516">
    <property type="entry name" value="Mce_C"/>
</dbReference>
<dbReference type="NCBIfam" id="TIGR00996">
    <property type="entry name" value="Mtu_fam_mce"/>
    <property type="match status" value="1"/>
</dbReference>
<dbReference type="EMBL" id="JACJIA010000003">
    <property type="protein sequence ID" value="MBA8951144.1"/>
    <property type="molecule type" value="Genomic_DNA"/>
</dbReference>
<dbReference type="InterPro" id="IPR005693">
    <property type="entry name" value="Mce"/>
</dbReference>
<reference evidence="4 5" key="1">
    <citation type="submission" date="2020-08" db="EMBL/GenBank/DDBJ databases">
        <title>Genomic Encyclopedia of Type Strains, Phase IV (KMG-IV): sequencing the most valuable type-strain genomes for metagenomic binning, comparative biology and taxonomic classification.</title>
        <authorList>
            <person name="Goeker M."/>
        </authorList>
    </citation>
    <scope>NUCLEOTIDE SEQUENCE [LARGE SCALE GENOMIC DNA]</scope>
    <source>
        <strain evidence="4 5">DSM 44197</strain>
    </source>
</reference>
<feature type="transmembrane region" description="Helical" evidence="1">
    <location>
        <begin position="12"/>
        <end position="33"/>
    </location>
</feature>